<evidence type="ECO:0000313" key="2">
    <source>
        <dbReference type="Proteomes" id="UP000798662"/>
    </source>
</evidence>
<dbReference type="EMBL" id="CM020619">
    <property type="protein sequence ID" value="KAK1864444.1"/>
    <property type="molecule type" value="Genomic_DNA"/>
</dbReference>
<evidence type="ECO:0000313" key="1">
    <source>
        <dbReference type="EMBL" id="KAK1864444.1"/>
    </source>
</evidence>
<dbReference type="Proteomes" id="UP000798662">
    <property type="component" value="Chromosome 2"/>
</dbReference>
<gene>
    <name evidence="1" type="ORF">I4F81_006990</name>
</gene>
<reference evidence="1" key="1">
    <citation type="submission" date="2019-11" db="EMBL/GenBank/DDBJ databases">
        <title>Nori genome reveals adaptations in red seaweeds to the harsh intertidal environment.</title>
        <authorList>
            <person name="Wang D."/>
            <person name="Mao Y."/>
        </authorList>
    </citation>
    <scope>NUCLEOTIDE SEQUENCE</scope>
    <source>
        <tissue evidence="1">Gametophyte</tissue>
    </source>
</reference>
<sequence length="566" mass="55228">MRHIHLGARDRRAAAIVGAALRGGTLSPTDADGAAAALAAALPDVRRLPAASRALLGRRALAAAAADAADAADVAAAAGAAGAAVAAALHGNGGEGGGSSEEDGSGGADGADAAGGRGGVGMAPAGSANALNELVAPRGGGGAGGASAAPPPPPSTARDAGGGGGRATPGGRRKKKRPRGDVPPDGDGGGGGGGGGATATSGPPTYRVPRPTARLADVGGVDAHLAALTELVALPLTHPELYGHLGVPPPRGVLLHGPPGCGKTLLATALAGELGLPFFRLAATEVVSGPSALREGFATAPAVTWADVGALASVRADLTAAVVAPLRYPAAYAALGLTVPAGVLLYGPPGCGKTLLAKAVAAESGANFISVKGPELLNKWVGESERAVRRLFARARASAPCVLLTELDGVDDRRAVYVVAATNRPDMIDPAMLRPGRLDKLLYVPLPDAASRAAVLATLTRQTPLGDDVDVVAIAADARAERFSGADLGALVREAALGSVHRLKTSPSSSASAGREARTPSSRATAAPTSPPCTAATAALLAAATAAAAPPPSRAATPSHTRIAAR</sequence>
<keyword evidence="2" id="KW-1185">Reference proteome</keyword>
<accession>A0ACC3C3A2</accession>
<organism evidence="1 2">
    <name type="scientific">Pyropia yezoensis</name>
    <name type="common">Susabi-nori</name>
    <name type="synonym">Porphyra yezoensis</name>
    <dbReference type="NCBI Taxonomy" id="2788"/>
    <lineage>
        <taxon>Eukaryota</taxon>
        <taxon>Rhodophyta</taxon>
        <taxon>Bangiophyceae</taxon>
        <taxon>Bangiales</taxon>
        <taxon>Bangiaceae</taxon>
        <taxon>Pyropia</taxon>
    </lineage>
</organism>
<name>A0ACC3C3A2_PYRYE</name>
<proteinExistence type="predicted"/>
<comment type="caution">
    <text evidence="1">The sequence shown here is derived from an EMBL/GenBank/DDBJ whole genome shotgun (WGS) entry which is preliminary data.</text>
</comment>
<protein>
    <submittedName>
        <fullName evidence="1">Uncharacterized protein</fullName>
    </submittedName>
</protein>